<accession>A0A2N3VGX9</accession>
<dbReference type="AlphaFoldDB" id="A0A2N3VGX9"/>
<gene>
    <name evidence="1" type="ORF">ATK86_5326</name>
</gene>
<name>A0A2N3VGX9_9NOCA</name>
<comment type="caution">
    <text evidence="1">The sequence shown here is derived from an EMBL/GenBank/DDBJ whole genome shotgun (WGS) entry which is preliminary data.</text>
</comment>
<proteinExistence type="predicted"/>
<evidence type="ECO:0000313" key="2">
    <source>
        <dbReference type="Proteomes" id="UP000233766"/>
    </source>
</evidence>
<dbReference type="EMBL" id="PJMW01000002">
    <property type="protein sequence ID" value="PKV80889.1"/>
    <property type="molecule type" value="Genomic_DNA"/>
</dbReference>
<keyword evidence="2" id="KW-1185">Reference proteome</keyword>
<sequence length="89" mass="9997">MSDIVKVETGRSYRLFDEDYRLIGTWSQMPPADELIDGRCLTVDYEGGTRWSGRIVDGSPVHDIEFLKPMHWPSNPLLSIAPDEEGSGS</sequence>
<dbReference type="Proteomes" id="UP000233766">
    <property type="component" value="Unassembled WGS sequence"/>
</dbReference>
<dbReference type="RefSeq" id="WP_101466737.1">
    <property type="nucleotide sequence ID" value="NZ_PJMW01000002.1"/>
</dbReference>
<organism evidence="1 2">
    <name type="scientific">Nocardia fluminea</name>
    <dbReference type="NCBI Taxonomy" id="134984"/>
    <lineage>
        <taxon>Bacteria</taxon>
        <taxon>Bacillati</taxon>
        <taxon>Actinomycetota</taxon>
        <taxon>Actinomycetes</taxon>
        <taxon>Mycobacteriales</taxon>
        <taxon>Nocardiaceae</taxon>
        <taxon>Nocardia</taxon>
    </lineage>
</organism>
<reference evidence="1 2" key="1">
    <citation type="submission" date="2017-12" db="EMBL/GenBank/DDBJ databases">
        <title>Sequencing the genomes of 1000 Actinobacteria strains.</title>
        <authorList>
            <person name="Klenk H.-P."/>
        </authorList>
    </citation>
    <scope>NUCLEOTIDE SEQUENCE [LARGE SCALE GENOMIC DNA]</scope>
    <source>
        <strain evidence="1 2">DSM 44489</strain>
    </source>
</reference>
<evidence type="ECO:0000313" key="1">
    <source>
        <dbReference type="EMBL" id="PKV80889.1"/>
    </source>
</evidence>
<protein>
    <submittedName>
        <fullName evidence="1">Uncharacterized protein</fullName>
    </submittedName>
</protein>
<dbReference type="OrthoDB" id="9811425at2"/>